<keyword evidence="7" id="KW-1185">Reference proteome</keyword>
<dbReference type="STRING" id="123899.SAMEA3906487_02665"/>
<comment type="similarity">
    <text evidence="1">Belongs to the LysR transcriptional regulatory family.</text>
</comment>
<dbReference type="PRINTS" id="PR00039">
    <property type="entry name" value="HTHLYSR"/>
</dbReference>
<dbReference type="PATRIC" id="fig|123899.6.peg.2653"/>
<evidence type="ECO:0000256" key="4">
    <source>
        <dbReference type="ARBA" id="ARBA00023163"/>
    </source>
</evidence>
<dbReference type="Proteomes" id="UP000076825">
    <property type="component" value="Chromosome 1"/>
</dbReference>
<dbReference type="SUPFAM" id="SSF53850">
    <property type="entry name" value="Periplasmic binding protein-like II"/>
    <property type="match status" value="1"/>
</dbReference>
<keyword evidence="4" id="KW-0804">Transcription</keyword>
<dbReference type="AlphaFoldDB" id="A0A157RSK9"/>
<evidence type="ECO:0000256" key="1">
    <source>
        <dbReference type="ARBA" id="ARBA00009437"/>
    </source>
</evidence>
<keyword evidence="2" id="KW-0805">Transcription regulation</keyword>
<dbReference type="EMBL" id="LT546645">
    <property type="protein sequence ID" value="SAI71197.1"/>
    <property type="molecule type" value="Genomic_DNA"/>
</dbReference>
<evidence type="ECO:0000259" key="5">
    <source>
        <dbReference type="PROSITE" id="PS50931"/>
    </source>
</evidence>
<dbReference type="PANTHER" id="PTHR30126:SF94">
    <property type="entry name" value="LYSR FAMILY TRANSCRIPTIONAL REGULATOR"/>
    <property type="match status" value="1"/>
</dbReference>
<accession>A0A157RSK9</accession>
<evidence type="ECO:0000313" key="6">
    <source>
        <dbReference type="EMBL" id="SAI71197.1"/>
    </source>
</evidence>
<evidence type="ECO:0000313" key="7">
    <source>
        <dbReference type="Proteomes" id="UP000076825"/>
    </source>
</evidence>
<dbReference type="PROSITE" id="PS50931">
    <property type="entry name" value="HTH_LYSR"/>
    <property type="match status" value="1"/>
</dbReference>
<dbReference type="GO" id="GO:0003700">
    <property type="term" value="F:DNA-binding transcription factor activity"/>
    <property type="evidence" value="ECO:0007669"/>
    <property type="project" value="InterPro"/>
</dbReference>
<evidence type="ECO:0000256" key="3">
    <source>
        <dbReference type="ARBA" id="ARBA00023125"/>
    </source>
</evidence>
<protein>
    <submittedName>
        <fullName evidence="6">Transcriptional regulator</fullName>
    </submittedName>
</protein>
<proteinExistence type="inferred from homology"/>
<dbReference type="InterPro" id="IPR005119">
    <property type="entry name" value="LysR_subst-bd"/>
</dbReference>
<dbReference type="Pfam" id="PF03466">
    <property type="entry name" value="LysR_substrate"/>
    <property type="match status" value="1"/>
</dbReference>
<keyword evidence="3" id="KW-0238">DNA-binding</keyword>
<dbReference type="Gene3D" id="1.10.10.10">
    <property type="entry name" value="Winged helix-like DNA-binding domain superfamily/Winged helix DNA-binding domain"/>
    <property type="match status" value="1"/>
</dbReference>
<dbReference type="PANTHER" id="PTHR30126">
    <property type="entry name" value="HTH-TYPE TRANSCRIPTIONAL REGULATOR"/>
    <property type="match status" value="1"/>
</dbReference>
<organism evidence="6 7">
    <name type="scientific">Bordetella trematum</name>
    <dbReference type="NCBI Taxonomy" id="123899"/>
    <lineage>
        <taxon>Bacteria</taxon>
        <taxon>Pseudomonadati</taxon>
        <taxon>Pseudomonadota</taxon>
        <taxon>Betaproteobacteria</taxon>
        <taxon>Burkholderiales</taxon>
        <taxon>Alcaligenaceae</taxon>
        <taxon>Bordetella</taxon>
    </lineage>
</organism>
<feature type="domain" description="HTH lysR-type" evidence="5">
    <location>
        <begin position="36"/>
        <end position="93"/>
    </location>
</feature>
<dbReference type="GO" id="GO:0000976">
    <property type="term" value="F:transcription cis-regulatory region binding"/>
    <property type="evidence" value="ECO:0007669"/>
    <property type="project" value="TreeGrafter"/>
</dbReference>
<dbReference type="Pfam" id="PF00126">
    <property type="entry name" value="HTH_1"/>
    <property type="match status" value="1"/>
</dbReference>
<dbReference type="eggNOG" id="COG0583">
    <property type="taxonomic scope" value="Bacteria"/>
</dbReference>
<sequence>MTVYDSPHKCSNKSITFFCSTDGLELFSACARPDLLLVAELKSFYAVARCGSVTKAAGQLGVSQPTVTSQLRQLESRYGIELFHRQGRSLRLSDAGHRLMPQVERLMLQETEIEFRLRDASELREGTLRIGATGPYYIMDTVQRYHQRYPAIELSLSIGNSQGMLQALREYHIEVATSAYAVDDPQLYRRTIAADPMRLVVHREHPLARLQRAPLQALESHTLLLREPGSMTRQLTEDTLTQAGVAPSRTLEIGSREAIRQAVLCKLGVSLIPASEVPPHPQLAALELSDCTVMMHEYLYCLRERQAVQPIERFLALAPDCQATAD</sequence>
<dbReference type="NCBIfam" id="TIGR03339">
    <property type="entry name" value="phn_lysR"/>
    <property type="match status" value="1"/>
</dbReference>
<dbReference type="KEGG" id="btrm:SAMEA390648702665"/>
<dbReference type="CDD" id="cd05466">
    <property type="entry name" value="PBP2_LTTR_substrate"/>
    <property type="match status" value="1"/>
</dbReference>
<dbReference type="SUPFAM" id="SSF46785">
    <property type="entry name" value="Winged helix' DNA-binding domain"/>
    <property type="match status" value="1"/>
</dbReference>
<evidence type="ECO:0000256" key="2">
    <source>
        <dbReference type="ARBA" id="ARBA00023015"/>
    </source>
</evidence>
<gene>
    <name evidence="6" type="primary">cmpR_9</name>
    <name evidence="6" type="ORF">SAMEA3906487_02665</name>
</gene>
<dbReference type="FunFam" id="1.10.10.10:FF:000001">
    <property type="entry name" value="LysR family transcriptional regulator"/>
    <property type="match status" value="1"/>
</dbReference>
<name>A0A157RSK9_9BORD</name>
<dbReference type="InterPro" id="IPR036388">
    <property type="entry name" value="WH-like_DNA-bd_sf"/>
</dbReference>
<dbReference type="InterPro" id="IPR000847">
    <property type="entry name" value="LysR_HTH_N"/>
</dbReference>
<dbReference type="InterPro" id="IPR017724">
    <property type="entry name" value="Tscrpt_reg_LysR"/>
</dbReference>
<dbReference type="InterPro" id="IPR036390">
    <property type="entry name" value="WH_DNA-bd_sf"/>
</dbReference>
<reference evidence="6 7" key="1">
    <citation type="submission" date="2016-04" db="EMBL/GenBank/DDBJ databases">
        <authorList>
            <consortium name="Pathogen Informatics"/>
        </authorList>
    </citation>
    <scope>NUCLEOTIDE SEQUENCE [LARGE SCALE GENOMIC DNA]</scope>
    <source>
        <strain evidence="6 7">H044680328</strain>
    </source>
</reference>
<dbReference type="Gene3D" id="3.40.190.290">
    <property type="match status" value="1"/>
</dbReference>